<dbReference type="Gene3D" id="3.40.630.30">
    <property type="match status" value="1"/>
</dbReference>
<gene>
    <name evidence="2" type="ORF">NN484_21620</name>
</gene>
<dbReference type="Pfam" id="PF00583">
    <property type="entry name" value="Acetyltransf_1"/>
    <property type="match status" value="1"/>
</dbReference>
<dbReference type="CDD" id="cd04301">
    <property type="entry name" value="NAT_SF"/>
    <property type="match status" value="1"/>
</dbReference>
<dbReference type="RefSeq" id="WP_274657842.1">
    <property type="nucleotide sequence ID" value="NZ_CP101655.1"/>
</dbReference>
<name>A0ABY7Z5Y7_9PSED</name>
<dbReference type="Proteomes" id="UP001222282">
    <property type="component" value="Chromosome"/>
</dbReference>
<feature type="domain" description="N-acetyltransferase" evidence="1">
    <location>
        <begin position="1"/>
        <end position="144"/>
    </location>
</feature>
<sequence>MTVRPATDSDRTTLFNLHRAVFYDHIEKIWGWEENWQRSNFAAEFACTVTSVIEFNGQMVGYVQVLDKEDRIHVQNIAVSPKFQGKGIGTRILKELQLQASARHVPLQLGVFRTNALARKLYESLGFRQTGETTTHIEMAWTAS</sequence>
<evidence type="ECO:0000313" key="3">
    <source>
        <dbReference type="Proteomes" id="UP001222282"/>
    </source>
</evidence>
<organism evidence="2 3">
    <name type="scientific">Pseudomonas serboccidentalis</name>
    <dbReference type="NCBI Taxonomy" id="2964670"/>
    <lineage>
        <taxon>Bacteria</taxon>
        <taxon>Pseudomonadati</taxon>
        <taxon>Pseudomonadota</taxon>
        <taxon>Gammaproteobacteria</taxon>
        <taxon>Pseudomonadales</taxon>
        <taxon>Pseudomonadaceae</taxon>
        <taxon>Pseudomonas</taxon>
    </lineage>
</organism>
<accession>A0ABY7Z5Y7</accession>
<keyword evidence="3" id="KW-1185">Reference proteome</keyword>
<dbReference type="SUPFAM" id="SSF55729">
    <property type="entry name" value="Acyl-CoA N-acyltransferases (Nat)"/>
    <property type="match status" value="1"/>
</dbReference>
<dbReference type="InterPro" id="IPR016181">
    <property type="entry name" value="Acyl_CoA_acyltransferase"/>
</dbReference>
<dbReference type="InterPro" id="IPR050276">
    <property type="entry name" value="MshD_Acetyltransferase"/>
</dbReference>
<dbReference type="InterPro" id="IPR000182">
    <property type="entry name" value="GNAT_dom"/>
</dbReference>
<dbReference type="PANTHER" id="PTHR43617">
    <property type="entry name" value="L-AMINO ACID N-ACETYLTRANSFERASE"/>
    <property type="match status" value="1"/>
</dbReference>
<evidence type="ECO:0000259" key="1">
    <source>
        <dbReference type="PROSITE" id="PS51186"/>
    </source>
</evidence>
<evidence type="ECO:0000313" key="2">
    <source>
        <dbReference type="EMBL" id="WDR35083.1"/>
    </source>
</evidence>
<proteinExistence type="predicted"/>
<dbReference type="PROSITE" id="PS51186">
    <property type="entry name" value="GNAT"/>
    <property type="match status" value="1"/>
</dbReference>
<protein>
    <submittedName>
        <fullName evidence="2">GNAT family N-acetyltransferase</fullName>
    </submittedName>
</protein>
<dbReference type="EMBL" id="CP101655">
    <property type="protein sequence ID" value="WDR35083.1"/>
    <property type="molecule type" value="Genomic_DNA"/>
</dbReference>
<reference evidence="2 3" key="1">
    <citation type="submission" date="2022-07" db="EMBL/GenBank/DDBJ databases">
        <authorList>
            <person name="Abrouk D."/>
            <person name="Moenne-Loccoz Y."/>
            <person name="Todorovic I."/>
            <person name="Raicevic V."/>
            <person name="Jovicic-Petrovic J."/>
        </authorList>
    </citation>
    <scope>NUCLEOTIDE SEQUENCE [LARGE SCALE GENOMIC DNA]</scope>
    <source>
        <strain evidence="3">IT-P374</strain>
    </source>
</reference>